<reference evidence="2" key="1">
    <citation type="submission" date="2021-04" db="EMBL/GenBank/DDBJ databases">
        <title>Complete genome sequence for Sulfitobacter sp. strain JK7-1.</title>
        <authorList>
            <person name="Park S.-J."/>
        </authorList>
    </citation>
    <scope>NUCLEOTIDE SEQUENCE</scope>
    <source>
        <strain evidence="2">JK7-1</strain>
    </source>
</reference>
<dbReference type="Proteomes" id="UP000683291">
    <property type="component" value="Chromosome 1"/>
</dbReference>
<keyword evidence="1" id="KW-0175">Coiled coil</keyword>
<evidence type="ECO:0000313" key="3">
    <source>
        <dbReference type="Proteomes" id="UP000683291"/>
    </source>
</evidence>
<dbReference type="EMBL" id="CP073581">
    <property type="protein sequence ID" value="QUJ78069.1"/>
    <property type="molecule type" value="Genomic_DNA"/>
</dbReference>
<organism evidence="2 3">
    <name type="scientific">Sulfitobacter albidus</name>
    <dbReference type="NCBI Taxonomy" id="2829501"/>
    <lineage>
        <taxon>Bacteria</taxon>
        <taxon>Pseudomonadati</taxon>
        <taxon>Pseudomonadota</taxon>
        <taxon>Alphaproteobacteria</taxon>
        <taxon>Rhodobacterales</taxon>
        <taxon>Roseobacteraceae</taxon>
        <taxon>Sulfitobacter</taxon>
    </lineage>
</organism>
<feature type="coiled-coil region" evidence="1">
    <location>
        <begin position="29"/>
        <end position="134"/>
    </location>
</feature>
<accession>A0A975JGG3</accession>
<evidence type="ECO:0000256" key="1">
    <source>
        <dbReference type="SAM" id="Coils"/>
    </source>
</evidence>
<protein>
    <recommendedName>
        <fullName evidence="4">Mitochondrial inner membrane protein</fullName>
    </recommendedName>
</protein>
<sequence length="292" mass="30015">MVLGGIIAGVIGFAVAEMDLLRGPAEDPTAELRETIAAQEDRIATLEAVEPLQIPEVDLSGLEAQLAEIDARLAEVEARPVIVAPEGIDADQAEAYIAELSGLQQAVRTQRDEIQALIENARSVEEATAEAARRADAQAALSKIIAALEAGQPYGDVLADLEAAEVTVDPALSAPAADGVPTLAALQSQFPDEARSALAASRSADDTAGVGAFLQRSLGVRSVAPREGDDPDAVLSRAEAAVQAGDLNTALTELSTLPEPGRAAIADWLSAATARTDARDAAAALSQSLTAD</sequence>
<gene>
    <name evidence="2" type="ORF">KDD17_14730</name>
</gene>
<dbReference type="KEGG" id="sual:KDD17_14730"/>
<name>A0A975JGG3_9RHOB</name>
<keyword evidence="3" id="KW-1185">Reference proteome</keyword>
<dbReference type="AlphaFoldDB" id="A0A975JGG3"/>
<evidence type="ECO:0008006" key="4">
    <source>
        <dbReference type="Google" id="ProtNLM"/>
    </source>
</evidence>
<evidence type="ECO:0000313" key="2">
    <source>
        <dbReference type="EMBL" id="QUJ78069.1"/>
    </source>
</evidence>
<proteinExistence type="predicted"/>